<gene>
    <name evidence="2" type="ORF">Daesc_002102</name>
</gene>
<accession>A0AAX6MX94</accession>
<comment type="caution">
    <text evidence="2">The sequence shown here is derived from an EMBL/GenBank/DDBJ whole genome shotgun (WGS) entry which is preliminary data.</text>
</comment>
<organism evidence="2 3">
    <name type="scientific">Daldinia eschscholtzii</name>
    <dbReference type="NCBI Taxonomy" id="292717"/>
    <lineage>
        <taxon>Eukaryota</taxon>
        <taxon>Fungi</taxon>
        <taxon>Dikarya</taxon>
        <taxon>Ascomycota</taxon>
        <taxon>Pezizomycotina</taxon>
        <taxon>Sordariomycetes</taxon>
        <taxon>Xylariomycetidae</taxon>
        <taxon>Xylariales</taxon>
        <taxon>Hypoxylaceae</taxon>
        <taxon>Daldinia</taxon>
    </lineage>
</organism>
<feature type="compositionally biased region" description="Polar residues" evidence="1">
    <location>
        <begin position="67"/>
        <end position="81"/>
    </location>
</feature>
<evidence type="ECO:0000313" key="2">
    <source>
        <dbReference type="EMBL" id="KAK6956821.1"/>
    </source>
</evidence>
<evidence type="ECO:0008006" key="4">
    <source>
        <dbReference type="Google" id="ProtNLM"/>
    </source>
</evidence>
<evidence type="ECO:0000256" key="1">
    <source>
        <dbReference type="SAM" id="MobiDB-lite"/>
    </source>
</evidence>
<dbReference type="AlphaFoldDB" id="A0AAX6MX94"/>
<feature type="region of interest" description="Disordered" evidence="1">
    <location>
        <begin position="164"/>
        <end position="244"/>
    </location>
</feature>
<feature type="compositionally biased region" description="Polar residues" evidence="1">
    <location>
        <begin position="180"/>
        <end position="215"/>
    </location>
</feature>
<dbReference type="GO" id="GO:0045944">
    <property type="term" value="P:positive regulation of transcription by RNA polymerase II"/>
    <property type="evidence" value="ECO:0007669"/>
    <property type="project" value="TreeGrafter"/>
</dbReference>
<sequence length="463" mass="49086">MLLPVRKPGRPLSTCPHPPGKSCQCRNVTAALPKGGACRCGGSPPTKTNGTPAIVKAEPSDIPPQSPTKQASFRIQKSTAKPNRKQSADASASALQRMNANSLNLIGAGSILPTSSANIISSSDYTNYIPPLQNGNHQYPPYPQIASRLDRPLDSSLLALNNGLSNLSSAQPSRNGIPDRSNNSTVSSETMTSGASGSPYHTPTSSTGDSSQEPSLDQPGSCCSRRAQQPPQVQTHIQFQGHGQVQVGSQQSSNMMGYIPQVPTGNGSMTAQFPPQVSTEQQVYPMNHFHQPALYSEQASFGTYHFPLQQSQWEQLVANLLPPIEPNGGVPGSYTSHVCHCGPECDCLGCPAHPYNQATCQYIRDIMAFQEEPMNGKVDTGSSSIPDPPLAVGEASPPPTHSPADTESPGANDLNLSPSEFLFVDYGHGMCGCGDDCACVNCMIHRDPLDAKMHGGTQDKTPN</sequence>
<feature type="region of interest" description="Disordered" evidence="1">
    <location>
        <begin position="1"/>
        <end position="21"/>
    </location>
</feature>
<protein>
    <recommendedName>
        <fullName evidence="4">Copper-fist domain-containing protein</fullName>
    </recommendedName>
</protein>
<feature type="region of interest" description="Disordered" evidence="1">
    <location>
        <begin position="36"/>
        <end position="94"/>
    </location>
</feature>
<dbReference type="GO" id="GO:0005507">
    <property type="term" value="F:copper ion binding"/>
    <property type="evidence" value="ECO:0007669"/>
    <property type="project" value="TreeGrafter"/>
</dbReference>
<dbReference type="Proteomes" id="UP001369815">
    <property type="component" value="Unassembled WGS sequence"/>
</dbReference>
<dbReference type="GO" id="GO:0000981">
    <property type="term" value="F:DNA-binding transcription factor activity, RNA polymerase II-specific"/>
    <property type="evidence" value="ECO:0007669"/>
    <property type="project" value="TreeGrafter"/>
</dbReference>
<evidence type="ECO:0000313" key="3">
    <source>
        <dbReference type="Proteomes" id="UP001369815"/>
    </source>
</evidence>
<reference evidence="2 3" key="1">
    <citation type="journal article" date="2024" name="Front Chem Biol">
        <title>Unveiling the potential of Daldinia eschscholtzii MFLUCC 19-0629 through bioactivity and bioinformatics studies for enhanced sustainable agriculture production.</title>
        <authorList>
            <person name="Brooks S."/>
            <person name="Weaver J.A."/>
            <person name="Klomchit A."/>
            <person name="Alharthi S.A."/>
            <person name="Onlamun T."/>
            <person name="Nurani R."/>
            <person name="Vong T.K."/>
            <person name="Alberti F."/>
            <person name="Greco C."/>
        </authorList>
    </citation>
    <scope>NUCLEOTIDE SEQUENCE [LARGE SCALE GENOMIC DNA]</scope>
    <source>
        <strain evidence="2">MFLUCC 19-0629</strain>
    </source>
</reference>
<feature type="compositionally biased region" description="Polar residues" evidence="1">
    <location>
        <begin position="226"/>
        <end position="237"/>
    </location>
</feature>
<keyword evidence="3" id="KW-1185">Reference proteome</keyword>
<dbReference type="GO" id="GO:0000978">
    <property type="term" value="F:RNA polymerase II cis-regulatory region sequence-specific DNA binding"/>
    <property type="evidence" value="ECO:0007669"/>
    <property type="project" value="TreeGrafter"/>
</dbReference>
<dbReference type="GO" id="GO:0005634">
    <property type="term" value="C:nucleus"/>
    <property type="evidence" value="ECO:0007669"/>
    <property type="project" value="TreeGrafter"/>
</dbReference>
<dbReference type="PANTHER" id="PTHR28088:SF9">
    <property type="entry name" value="TRANSCRIPTION FACTOR GRISEA, PUTATIVE (AFU_ORTHOLOGUE AFUA_1G13190)-RELATED"/>
    <property type="match status" value="1"/>
</dbReference>
<dbReference type="GO" id="GO:0006879">
    <property type="term" value="P:intracellular iron ion homeostasis"/>
    <property type="evidence" value="ECO:0007669"/>
    <property type="project" value="TreeGrafter"/>
</dbReference>
<name>A0AAX6MX94_9PEZI</name>
<dbReference type="EMBL" id="JBANMG010000002">
    <property type="protein sequence ID" value="KAK6956821.1"/>
    <property type="molecule type" value="Genomic_DNA"/>
</dbReference>
<feature type="region of interest" description="Disordered" evidence="1">
    <location>
        <begin position="374"/>
        <end position="414"/>
    </location>
</feature>
<dbReference type="InterPro" id="IPR051763">
    <property type="entry name" value="Copper_Homeo_Regul"/>
</dbReference>
<dbReference type="GO" id="GO:0006878">
    <property type="term" value="P:intracellular copper ion homeostasis"/>
    <property type="evidence" value="ECO:0007669"/>
    <property type="project" value="TreeGrafter"/>
</dbReference>
<dbReference type="PANTHER" id="PTHR28088">
    <property type="entry name" value="TRANSCRIPTIONAL ACTIVATOR HAA1-RELATED"/>
    <property type="match status" value="1"/>
</dbReference>
<proteinExistence type="predicted"/>